<evidence type="ECO:0000259" key="1">
    <source>
        <dbReference type="Pfam" id="PF00135"/>
    </source>
</evidence>
<dbReference type="Proteomes" id="UP000800200">
    <property type="component" value="Unassembled WGS sequence"/>
</dbReference>
<dbReference type="PANTHER" id="PTHR11559">
    <property type="entry name" value="CARBOXYLESTERASE"/>
    <property type="match status" value="1"/>
</dbReference>
<sequence length="549" mass="60623">MFSDSEKSIFEHSTLGCKIGGKVNEKTIQYRNLKYASIPGRWCDSILLDSLPSQNGMYDATRFGPSCPQKRGSQAWDLTLVGNEVLACVEGQGDSEVMDELECLNLNVTVPKETSGEGKRRTGGKGGGLPVFVWVHGGGLSMGSNSWPQYDLQRFVKRSVEIGKPVIGVSVNYRVGILGFLASGELGVEGNFGYKDQINAFRWIRKHIAGFGGDPDNITACGESAGGVSLSTLLFAAKEPLFDRAVIMSGEATLRKPRKIRWHNGLYQDQLKFLGLKKLPKVERAKRLRDMDAEEMCQKLSIAQHFCACVDGEFLKGDVTLSVLGDDVNGAGKPGWCREVVVGDTAHDGTVLKARILDDPNAIPTLHSLCKEMLLPSETESLLTAYYLRLHDSSEAKRDGLLALASELRFHLPALQVAKGWKGRGKVRRYHFHAQNPIKGMFKGLASHELDVALLLQNFNHAIPAESQDLARKMAEKWIQFANGEGWCEDGEVVVFEDGGLRGVGEEEYDRVWRNGRGELLKKIGAEKLFWLSERLQGVRGEEDARAKL</sequence>
<dbReference type="OrthoDB" id="3200163at2759"/>
<reference evidence="2" key="1">
    <citation type="journal article" date="2020" name="Stud. Mycol.">
        <title>101 Dothideomycetes genomes: a test case for predicting lifestyles and emergence of pathogens.</title>
        <authorList>
            <person name="Haridas S."/>
            <person name="Albert R."/>
            <person name="Binder M."/>
            <person name="Bloem J."/>
            <person name="Labutti K."/>
            <person name="Salamov A."/>
            <person name="Andreopoulos B."/>
            <person name="Baker S."/>
            <person name="Barry K."/>
            <person name="Bills G."/>
            <person name="Bluhm B."/>
            <person name="Cannon C."/>
            <person name="Castanera R."/>
            <person name="Culley D."/>
            <person name="Daum C."/>
            <person name="Ezra D."/>
            <person name="Gonzalez J."/>
            <person name="Henrissat B."/>
            <person name="Kuo A."/>
            <person name="Liang C."/>
            <person name="Lipzen A."/>
            <person name="Lutzoni F."/>
            <person name="Magnuson J."/>
            <person name="Mondo S."/>
            <person name="Nolan M."/>
            <person name="Ohm R."/>
            <person name="Pangilinan J."/>
            <person name="Park H.-J."/>
            <person name="Ramirez L."/>
            <person name="Alfaro M."/>
            <person name="Sun H."/>
            <person name="Tritt A."/>
            <person name="Yoshinaga Y."/>
            <person name="Zwiers L.-H."/>
            <person name="Turgeon B."/>
            <person name="Goodwin S."/>
            <person name="Spatafora J."/>
            <person name="Crous P."/>
            <person name="Grigoriev I."/>
        </authorList>
    </citation>
    <scope>NUCLEOTIDE SEQUENCE</scope>
    <source>
        <strain evidence="2">CBS 207.26</strain>
    </source>
</reference>
<organism evidence="2 3">
    <name type="scientific">Zopfia rhizophila CBS 207.26</name>
    <dbReference type="NCBI Taxonomy" id="1314779"/>
    <lineage>
        <taxon>Eukaryota</taxon>
        <taxon>Fungi</taxon>
        <taxon>Dikarya</taxon>
        <taxon>Ascomycota</taxon>
        <taxon>Pezizomycotina</taxon>
        <taxon>Dothideomycetes</taxon>
        <taxon>Dothideomycetes incertae sedis</taxon>
        <taxon>Zopfiaceae</taxon>
        <taxon>Zopfia</taxon>
    </lineage>
</organism>
<protein>
    <submittedName>
        <fullName evidence="2">Alpha/beta-hydrolase</fullName>
    </submittedName>
</protein>
<dbReference type="InterPro" id="IPR029058">
    <property type="entry name" value="AB_hydrolase_fold"/>
</dbReference>
<keyword evidence="2" id="KW-0378">Hydrolase</keyword>
<feature type="domain" description="Carboxylesterase type B" evidence="1">
    <location>
        <begin position="52"/>
        <end position="483"/>
    </location>
</feature>
<keyword evidence="3" id="KW-1185">Reference proteome</keyword>
<name>A0A6A6DNA9_9PEZI</name>
<dbReference type="GO" id="GO:0016787">
    <property type="term" value="F:hydrolase activity"/>
    <property type="evidence" value="ECO:0007669"/>
    <property type="project" value="UniProtKB-KW"/>
</dbReference>
<dbReference type="Pfam" id="PF00135">
    <property type="entry name" value="COesterase"/>
    <property type="match status" value="1"/>
</dbReference>
<accession>A0A6A6DNA9</accession>
<evidence type="ECO:0000313" key="3">
    <source>
        <dbReference type="Proteomes" id="UP000800200"/>
    </source>
</evidence>
<gene>
    <name evidence="2" type="ORF">K469DRAFT_673855</name>
</gene>
<dbReference type="AlphaFoldDB" id="A0A6A6DNA9"/>
<dbReference type="InterPro" id="IPR002018">
    <property type="entry name" value="CarbesteraseB"/>
</dbReference>
<evidence type="ECO:0000313" key="2">
    <source>
        <dbReference type="EMBL" id="KAF2179719.1"/>
    </source>
</evidence>
<dbReference type="SUPFAM" id="SSF53474">
    <property type="entry name" value="alpha/beta-Hydrolases"/>
    <property type="match status" value="1"/>
</dbReference>
<proteinExistence type="predicted"/>
<dbReference type="EMBL" id="ML994663">
    <property type="protein sequence ID" value="KAF2179719.1"/>
    <property type="molecule type" value="Genomic_DNA"/>
</dbReference>
<dbReference type="InterPro" id="IPR050309">
    <property type="entry name" value="Type-B_Carboxylest/Lipase"/>
</dbReference>
<dbReference type="Gene3D" id="3.40.50.1820">
    <property type="entry name" value="alpha/beta hydrolase"/>
    <property type="match status" value="1"/>
</dbReference>